<accession>A0ACC0Y7J4</accession>
<keyword evidence="2" id="KW-1185">Reference proteome</keyword>
<dbReference type="EMBL" id="CM047743">
    <property type="protein sequence ID" value="KAJ0030357.1"/>
    <property type="molecule type" value="Genomic_DNA"/>
</dbReference>
<comment type="caution">
    <text evidence="1">The sequence shown here is derived from an EMBL/GenBank/DDBJ whole genome shotgun (WGS) entry which is preliminary data.</text>
</comment>
<proteinExistence type="predicted"/>
<name>A0ACC0Y7J4_9ROSI</name>
<reference evidence="2" key="1">
    <citation type="journal article" date="2023" name="G3 (Bethesda)">
        <title>Genome assembly and association tests identify interacting loci associated with vigor, precocity, and sex in interspecific pistachio rootstocks.</title>
        <authorList>
            <person name="Palmer W."/>
            <person name="Jacygrad E."/>
            <person name="Sagayaradj S."/>
            <person name="Cavanaugh K."/>
            <person name="Han R."/>
            <person name="Bertier L."/>
            <person name="Beede B."/>
            <person name="Kafkas S."/>
            <person name="Golino D."/>
            <person name="Preece J."/>
            <person name="Michelmore R."/>
        </authorList>
    </citation>
    <scope>NUCLEOTIDE SEQUENCE [LARGE SCALE GENOMIC DNA]</scope>
</reference>
<evidence type="ECO:0000313" key="1">
    <source>
        <dbReference type="EMBL" id="KAJ0030357.1"/>
    </source>
</evidence>
<gene>
    <name evidence="1" type="ORF">Pint_13163</name>
</gene>
<sequence>MQLSSFQDQIFILNIFLGLLLPTHQSHVSNAIDVPVTGEASNGPGKSACCLCHNDTLLQ</sequence>
<evidence type="ECO:0000313" key="2">
    <source>
        <dbReference type="Proteomes" id="UP001163603"/>
    </source>
</evidence>
<organism evidence="1 2">
    <name type="scientific">Pistacia integerrima</name>
    <dbReference type="NCBI Taxonomy" id="434235"/>
    <lineage>
        <taxon>Eukaryota</taxon>
        <taxon>Viridiplantae</taxon>
        <taxon>Streptophyta</taxon>
        <taxon>Embryophyta</taxon>
        <taxon>Tracheophyta</taxon>
        <taxon>Spermatophyta</taxon>
        <taxon>Magnoliopsida</taxon>
        <taxon>eudicotyledons</taxon>
        <taxon>Gunneridae</taxon>
        <taxon>Pentapetalae</taxon>
        <taxon>rosids</taxon>
        <taxon>malvids</taxon>
        <taxon>Sapindales</taxon>
        <taxon>Anacardiaceae</taxon>
        <taxon>Pistacia</taxon>
    </lineage>
</organism>
<protein>
    <submittedName>
        <fullName evidence="1">Uncharacterized protein</fullName>
    </submittedName>
</protein>
<dbReference type="Proteomes" id="UP001163603">
    <property type="component" value="Chromosome 8"/>
</dbReference>